<protein>
    <submittedName>
        <fullName evidence="2">Flagellar protein FlaG</fullName>
    </submittedName>
</protein>
<keyword evidence="2" id="KW-0966">Cell projection</keyword>
<dbReference type="Gene3D" id="3.30.160.170">
    <property type="entry name" value="FlaG-like"/>
    <property type="match status" value="1"/>
</dbReference>
<dbReference type="Pfam" id="PF03646">
    <property type="entry name" value="FlaG"/>
    <property type="match status" value="1"/>
</dbReference>
<keyword evidence="2" id="KW-0282">Flagellum</keyword>
<keyword evidence="2" id="KW-0969">Cilium</keyword>
<reference evidence="2" key="1">
    <citation type="journal article" date="2018" name="Int. J. Syst. Evol. Microbiol.">
        <title>Neptunicella marina gen. nov., sp. nov., isolated from surface seawater.</title>
        <authorList>
            <person name="Liu X."/>
            <person name="Lai Q."/>
            <person name="Du Y."/>
            <person name="Zhang X."/>
            <person name="Liu Z."/>
            <person name="Sun F."/>
            <person name="Shao Z."/>
        </authorList>
    </citation>
    <scope>NUCLEOTIDE SEQUENCE</scope>
    <source>
        <strain evidence="2">S27-2</strain>
    </source>
</reference>
<proteinExistence type="predicted"/>
<gene>
    <name evidence="2" type="ORF">H8B19_04070</name>
</gene>
<feature type="region of interest" description="Disordered" evidence="1">
    <location>
        <begin position="1"/>
        <end position="60"/>
    </location>
</feature>
<organism evidence="2 3">
    <name type="scientific">Neptunicella marina</name>
    <dbReference type="NCBI Taxonomy" id="2125989"/>
    <lineage>
        <taxon>Bacteria</taxon>
        <taxon>Pseudomonadati</taxon>
        <taxon>Pseudomonadota</taxon>
        <taxon>Gammaproteobacteria</taxon>
        <taxon>Alteromonadales</taxon>
        <taxon>Alteromonadaceae</taxon>
        <taxon>Neptunicella</taxon>
    </lineage>
</organism>
<evidence type="ECO:0000313" key="2">
    <source>
        <dbReference type="EMBL" id="MBC3765041.1"/>
    </source>
</evidence>
<dbReference type="SUPFAM" id="SSF160214">
    <property type="entry name" value="FlaG-like"/>
    <property type="match status" value="1"/>
</dbReference>
<evidence type="ECO:0000256" key="1">
    <source>
        <dbReference type="SAM" id="MobiDB-lite"/>
    </source>
</evidence>
<sequence>MDIDFSQVAPSLANNPLAQQLRQPQQKVESQTQDSDSEKVKSSEQEISKVNSTSADKISAGDEIETAVSDVNSFLQSQTRQLNFSIDEKSQRSVVKVTDSDTGDVIRQLPSDEVLKLAARIKDLQSDIGAAVGVLFSNKA</sequence>
<comment type="caution">
    <text evidence="2">The sequence shown here is derived from an EMBL/GenBank/DDBJ whole genome shotgun (WGS) entry which is preliminary data.</text>
</comment>
<dbReference type="InterPro" id="IPR005186">
    <property type="entry name" value="FlaG"/>
</dbReference>
<reference evidence="2" key="2">
    <citation type="submission" date="2020-08" db="EMBL/GenBank/DDBJ databases">
        <authorList>
            <person name="Lai Q."/>
        </authorList>
    </citation>
    <scope>NUCLEOTIDE SEQUENCE</scope>
    <source>
        <strain evidence="2">S27-2</strain>
    </source>
</reference>
<dbReference type="RefSeq" id="WP_186505502.1">
    <property type="nucleotide sequence ID" value="NZ_JACNEP010000002.1"/>
</dbReference>
<feature type="compositionally biased region" description="Basic and acidic residues" evidence="1">
    <location>
        <begin position="36"/>
        <end position="47"/>
    </location>
</feature>
<evidence type="ECO:0000313" key="3">
    <source>
        <dbReference type="Proteomes" id="UP000601768"/>
    </source>
</evidence>
<accession>A0A8J6IT04</accession>
<keyword evidence="3" id="KW-1185">Reference proteome</keyword>
<feature type="compositionally biased region" description="Polar residues" evidence="1">
    <location>
        <begin position="8"/>
        <end position="34"/>
    </location>
</feature>
<name>A0A8J6IT04_9ALTE</name>
<dbReference type="EMBL" id="JACNEP010000002">
    <property type="protein sequence ID" value="MBC3765041.1"/>
    <property type="molecule type" value="Genomic_DNA"/>
</dbReference>
<dbReference type="Proteomes" id="UP000601768">
    <property type="component" value="Unassembled WGS sequence"/>
</dbReference>
<dbReference type="PANTHER" id="PTHR37166:SF1">
    <property type="entry name" value="PROTEIN FLAG"/>
    <property type="match status" value="1"/>
</dbReference>
<dbReference type="AlphaFoldDB" id="A0A8J6IT04"/>
<dbReference type="PANTHER" id="PTHR37166">
    <property type="entry name" value="PROTEIN FLAG"/>
    <property type="match status" value="1"/>
</dbReference>
<dbReference type="InterPro" id="IPR035924">
    <property type="entry name" value="FlaG-like_sf"/>
</dbReference>